<organism evidence="1 2">
    <name type="scientific">Oceanobacillus luteolus</name>
    <dbReference type="NCBI Taxonomy" id="1274358"/>
    <lineage>
        <taxon>Bacteria</taxon>
        <taxon>Bacillati</taxon>
        <taxon>Bacillota</taxon>
        <taxon>Bacilli</taxon>
        <taxon>Bacillales</taxon>
        <taxon>Bacillaceae</taxon>
        <taxon>Oceanobacillus</taxon>
    </lineage>
</organism>
<evidence type="ECO:0000313" key="2">
    <source>
        <dbReference type="Proteomes" id="UP001597221"/>
    </source>
</evidence>
<keyword evidence="2" id="KW-1185">Reference proteome</keyword>
<reference evidence="2" key="1">
    <citation type="journal article" date="2019" name="Int. J. Syst. Evol. Microbiol.">
        <title>The Global Catalogue of Microorganisms (GCM) 10K type strain sequencing project: providing services to taxonomists for standard genome sequencing and annotation.</title>
        <authorList>
            <consortium name="The Broad Institute Genomics Platform"/>
            <consortium name="The Broad Institute Genome Sequencing Center for Infectious Disease"/>
            <person name="Wu L."/>
            <person name="Ma J."/>
        </authorList>
    </citation>
    <scope>NUCLEOTIDE SEQUENCE [LARGE SCALE GENOMIC DNA]</scope>
    <source>
        <strain evidence="2">CGMCC 1.12376</strain>
    </source>
</reference>
<accession>A0ABW4HVX7</accession>
<dbReference type="Proteomes" id="UP001597221">
    <property type="component" value="Unassembled WGS sequence"/>
</dbReference>
<gene>
    <name evidence="1" type="ORF">ACFSBH_19555</name>
</gene>
<sequence length="139" mass="16780">MRKCSECKKVMIDGYVIEGGMAYYCSESCLHKNMTHEEFLVLYDDGEGDSYWTEWYEEDEQKEEENMDQFKMFDIVIHESTQFVFQFFDYLDQDNCRVMDEQEELYTFPISSIKKGTIKDLEDFKLNSAKKFRYLQAYL</sequence>
<name>A0ABW4HVX7_9BACI</name>
<evidence type="ECO:0000313" key="1">
    <source>
        <dbReference type="EMBL" id="MFD1609819.1"/>
    </source>
</evidence>
<proteinExistence type="predicted"/>
<comment type="caution">
    <text evidence="1">The sequence shown here is derived from an EMBL/GenBank/DDBJ whole genome shotgun (WGS) entry which is preliminary data.</text>
</comment>
<dbReference type="EMBL" id="JBHUDE010000163">
    <property type="protein sequence ID" value="MFD1609819.1"/>
    <property type="molecule type" value="Genomic_DNA"/>
</dbReference>
<dbReference type="RefSeq" id="WP_379599334.1">
    <property type="nucleotide sequence ID" value="NZ_JBHUDE010000163.1"/>
</dbReference>
<protein>
    <submittedName>
        <fullName evidence="1">Uncharacterized protein</fullName>
    </submittedName>
</protein>